<keyword evidence="8" id="KW-1185">Reference proteome</keyword>
<protein>
    <submittedName>
        <fullName evidence="7">Lipopolysaccharide export system protein</fullName>
    </submittedName>
</protein>
<evidence type="ECO:0000256" key="3">
    <source>
        <dbReference type="ARBA" id="ARBA00022692"/>
    </source>
</evidence>
<evidence type="ECO:0000256" key="5">
    <source>
        <dbReference type="ARBA" id="ARBA00023136"/>
    </source>
</evidence>
<evidence type="ECO:0000256" key="6">
    <source>
        <dbReference type="SAM" id="Phobius"/>
    </source>
</evidence>
<keyword evidence="3 6" id="KW-0812">Transmembrane</keyword>
<keyword evidence="2" id="KW-0997">Cell inner membrane</keyword>
<feature type="transmembrane region" description="Helical" evidence="6">
    <location>
        <begin position="12"/>
        <end position="32"/>
    </location>
</feature>
<dbReference type="GO" id="GO:0005886">
    <property type="term" value="C:plasma membrane"/>
    <property type="evidence" value="ECO:0007669"/>
    <property type="project" value="InterPro"/>
</dbReference>
<dbReference type="NCBIfam" id="TIGR04409">
    <property type="entry name" value="LptC_YrbK"/>
    <property type="match status" value="1"/>
</dbReference>
<dbReference type="RefSeq" id="WP_207690450.1">
    <property type="nucleotide sequence ID" value="NZ_CP061799.1"/>
</dbReference>
<dbReference type="GO" id="GO:0030288">
    <property type="term" value="C:outer membrane-bounded periplasmic space"/>
    <property type="evidence" value="ECO:0007669"/>
    <property type="project" value="TreeGrafter"/>
</dbReference>
<dbReference type="PANTHER" id="PTHR37481">
    <property type="entry name" value="LIPOPOLYSACCHARIDE EXPORT SYSTEM PROTEIN LPTC"/>
    <property type="match status" value="1"/>
</dbReference>
<sequence>MKKDIKSKKLKIVLISVIITALFGVLSVFTIYRQVLNKTSSMTSSISEGTTMAMQSIYQTAVKDGVTEWSMDAASANYLESENQAVFQEPVVTFFLKDNTKASLSADSGIIKTDSRDINVFGNVILKNQGYLLKTNKLQYKHDQKVFLTETHVEIFRNDFDLSADSAYFDLNSKKIIFKGNVKGTFGEGISL</sequence>
<evidence type="ECO:0000313" key="8">
    <source>
        <dbReference type="Proteomes" id="UP000663720"/>
    </source>
</evidence>
<dbReference type="GO" id="GO:0017089">
    <property type="term" value="F:glycolipid transfer activity"/>
    <property type="evidence" value="ECO:0007669"/>
    <property type="project" value="TreeGrafter"/>
</dbReference>
<reference evidence="7" key="1">
    <citation type="journal article" date="2021" name="Microb. Physiol.">
        <title>Proteogenomic Insights into the Physiology of Marine, Sulfate-Reducing, Filamentous Desulfonema limicola and Desulfonema magnum.</title>
        <authorList>
            <person name="Schnaars V."/>
            <person name="Wohlbrand L."/>
            <person name="Scheve S."/>
            <person name="Hinrichs C."/>
            <person name="Reinhardt R."/>
            <person name="Rabus R."/>
        </authorList>
    </citation>
    <scope>NUCLEOTIDE SEQUENCE</scope>
    <source>
        <strain evidence="7">5ac10</strain>
    </source>
</reference>
<evidence type="ECO:0000256" key="2">
    <source>
        <dbReference type="ARBA" id="ARBA00022519"/>
    </source>
</evidence>
<dbReference type="InterPro" id="IPR026265">
    <property type="entry name" value="LptC"/>
</dbReference>
<dbReference type="InterPro" id="IPR052363">
    <property type="entry name" value="LPS_export_LptC"/>
</dbReference>
<dbReference type="KEGG" id="dli:dnl_08420"/>
<dbReference type="EMBL" id="CP061799">
    <property type="protein sequence ID" value="QTA78618.1"/>
    <property type="molecule type" value="Genomic_DNA"/>
</dbReference>
<accession>A0A975B4H2</accession>
<evidence type="ECO:0000256" key="4">
    <source>
        <dbReference type="ARBA" id="ARBA00022989"/>
    </source>
</evidence>
<keyword evidence="5 6" id="KW-0472">Membrane</keyword>
<keyword evidence="1" id="KW-1003">Cell membrane</keyword>
<dbReference type="AlphaFoldDB" id="A0A975B4H2"/>
<dbReference type="GO" id="GO:0015221">
    <property type="term" value="F:lipopolysaccharide transmembrane transporter activity"/>
    <property type="evidence" value="ECO:0007669"/>
    <property type="project" value="InterPro"/>
</dbReference>
<evidence type="ECO:0000256" key="1">
    <source>
        <dbReference type="ARBA" id="ARBA00022475"/>
    </source>
</evidence>
<dbReference type="InterPro" id="IPR010664">
    <property type="entry name" value="LipoPS_assembly_LptC-rel"/>
</dbReference>
<evidence type="ECO:0000313" key="7">
    <source>
        <dbReference type="EMBL" id="QTA78618.1"/>
    </source>
</evidence>
<dbReference type="PANTHER" id="PTHR37481:SF1">
    <property type="entry name" value="LIPOPOLYSACCHARIDE EXPORT SYSTEM PROTEIN LPTC"/>
    <property type="match status" value="1"/>
</dbReference>
<name>A0A975B4H2_9BACT</name>
<gene>
    <name evidence="7" type="primary">lptC</name>
    <name evidence="7" type="ORF">dnl_08420</name>
</gene>
<dbReference type="Gene3D" id="2.60.450.10">
    <property type="entry name" value="Lipopolysaccharide (LPS) transport protein A like domain"/>
    <property type="match status" value="1"/>
</dbReference>
<dbReference type="Pfam" id="PF06835">
    <property type="entry name" value="LptC"/>
    <property type="match status" value="1"/>
</dbReference>
<keyword evidence="4 6" id="KW-1133">Transmembrane helix</keyword>
<dbReference type="Proteomes" id="UP000663720">
    <property type="component" value="Chromosome"/>
</dbReference>
<organism evidence="7 8">
    <name type="scientific">Desulfonema limicola</name>
    <dbReference type="NCBI Taxonomy" id="45656"/>
    <lineage>
        <taxon>Bacteria</taxon>
        <taxon>Pseudomonadati</taxon>
        <taxon>Thermodesulfobacteriota</taxon>
        <taxon>Desulfobacteria</taxon>
        <taxon>Desulfobacterales</taxon>
        <taxon>Desulfococcaceae</taxon>
        <taxon>Desulfonema</taxon>
    </lineage>
</organism>
<proteinExistence type="predicted"/>